<organism evidence="2">
    <name type="scientific">Ananas comosus var. bracteatus</name>
    <name type="common">red pineapple</name>
    <dbReference type="NCBI Taxonomy" id="296719"/>
    <lineage>
        <taxon>Eukaryota</taxon>
        <taxon>Viridiplantae</taxon>
        <taxon>Streptophyta</taxon>
        <taxon>Embryophyta</taxon>
        <taxon>Tracheophyta</taxon>
        <taxon>Spermatophyta</taxon>
        <taxon>Magnoliopsida</taxon>
        <taxon>Liliopsida</taxon>
        <taxon>Poales</taxon>
        <taxon>Bromeliaceae</taxon>
        <taxon>Bromelioideae</taxon>
        <taxon>Ananas</taxon>
    </lineage>
</organism>
<dbReference type="Gene3D" id="3.60.10.10">
    <property type="entry name" value="Endonuclease/exonuclease/phosphatase"/>
    <property type="match status" value="1"/>
</dbReference>
<reference evidence="2" key="1">
    <citation type="submission" date="2020-07" db="EMBL/GenBank/DDBJ databases">
        <authorList>
            <person name="Lin J."/>
        </authorList>
    </citation>
    <scope>NUCLEOTIDE SEQUENCE</scope>
</reference>
<dbReference type="InterPro" id="IPR036691">
    <property type="entry name" value="Endo/exonu/phosph_ase_sf"/>
</dbReference>
<evidence type="ECO:0008006" key="3">
    <source>
        <dbReference type="Google" id="ProtNLM"/>
    </source>
</evidence>
<dbReference type="PANTHER" id="PTHR31635:SF196">
    <property type="entry name" value="REVERSE TRANSCRIPTASE DOMAIN-CONTAINING PROTEIN-RELATED"/>
    <property type="match status" value="1"/>
</dbReference>
<feature type="compositionally biased region" description="Polar residues" evidence="1">
    <location>
        <begin position="377"/>
        <end position="391"/>
    </location>
</feature>
<accession>A0A6V7NF46</accession>
<feature type="region of interest" description="Disordered" evidence="1">
    <location>
        <begin position="1"/>
        <end position="21"/>
    </location>
</feature>
<evidence type="ECO:0000313" key="2">
    <source>
        <dbReference type="EMBL" id="CAD1817158.1"/>
    </source>
</evidence>
<evidence type="ECO:0000256" key="1">
    <source>
        <dbReference type="SAM" id="MobiDB-lite"/>
    </source>
</evidence>
<dbReference type="PANTHER" id="PTHR31635">
    <property type="entry name" value="REVERSE TRANSCRIPTASE DOMAIN-CONTAINING PROTEIN-RELATED"/>
    <property type="match status" value="1"/>
</dbReference>
<feature type="compositionally biased region" description="Basic and acidic residues" evidence="1">
    <location>
        <begin position="496"/>
        <end position="505"/>
    </location>
</feature>
<proteinExistence type="predicted"/>
<protein>
    <recommendedName>
        <fullName evidence="3">Reverse transcriptase domain-containing protein</fullName>
    </recommendedName>
</protein>
<gene>
    <name evidence="2" type="ORF">CB5_LOCUS369</name>
</gene>
<dbReference type="EMBL" id="LR862129">
    <property type="protein sequence ID" value="CAD1817158.1"/>
    <property type="molecule type" value="Genomic_DNA"/>
</dbReference>
<sequence>MRWRGSGEKGDEEEDGSGGGWQLLTTVTRAASSLLPPLSRSPVWAPTLAPDEELEQVRVMAKRMEAMRFSNWIEAGELARGHLQHKAWIRLYHWPLLCWNEEDVKAVISGFGELWDIDPVSDRKVDVSFFRVFICCQHVRSIPEGLNLMVEDRRFLIPIEIESWEEANHILLGEDLDGRLGLEQSRVSVVDAPHVARLACESRLNLRVSRKDWVTKRVTDWAVDAAECTVLRIGLTRDRIGWIVWLWWMKLREQLGRLCRFGGLLAARTRPKRWVAGYDSLPERSCPICDGRPVSSNISNSNTPKTLHHLLYAPTDTGCPNGDRGAGVPRCQPLIVLDTSGCPPTSGAGPSHLPTGSISEARDLPAIDPSSRGPLGGSTSPSTRPVSSGNPLSIISSKVGSGKSCVPLALDTLPFLQSKPIGANHSAPAKFYSFRRSLCLAAKNRGANKNSLQRAQGLMCKKLKLVRFASKSTRSLSSISAASASTDPSRTAPTKHAFDNYHSDLPKAYSENDKEKLPMQDPGLPLNPDEIQQILSSYGIIDKGAKTSKVPPSVSIGADFSRGHWVGNYTLNVLVKRKTDGKEFLITNVYNPTCPSLKATLFQEIRNTHDLSRGMWAALGDFNVLLSLHDKNEPPSNISDILLFREVVNDTRLIDLPVLNKSFTWTNGRRNPTFERFHRVLISQDWHLSFPRSTLKALPRPRFESFWLRYSSLLEVVSNAWNSVPSSSEPNQLGVEQSSNTTIDFPEIFGDERVDLSPLHSTFTMEEVKKTVFSCAPKKAPGPDSFLMLFYHRFWSILKGDILKVFNILYCGPLDLNGINRSWVCPIPKKLNVSSTRDLRPISLVHSMSKIISKVLASRLQLFMNQLVNPYQTAFIKGVISSTTSSTLTFSFIIYTFLSNRQLF</sequence>
<feature type="region of interest" description="Disordered" evidence="1">
    <location>
        <begin position="345"/>
        <end position="391"/>
    </location>
</feature>
<name>A0A6V7NF46_ANACO</name>
<dbReference type="AlphaFoldDB" id="A0A6V7NF46"/>
<feature type="region of interest" description="Disordered" evidence="1">
    <location>
        <begin position="479"/>
        <end position="505"/>
    </location>
</feature>
<dbReference type="SUPFAM" id="SSF56219">
    <property type="entry name" value="DNase I-like"/>
    <property type="match status" value="1"/>
</dbReference>